<dbReference type="Proteomes" id="UP000326950">
    <property type="component" value="Unassembled WGS sequence"/>
</dbReference>
<evidence type="ECO:0000256" key="1">
    <source>
        <dbReference type="ARBA" id="ARBA00022801"/>
    </source>
</evidence>
<dbReference type="EMBL" id="ML738606">
    <property type="protein sequence ID" value="KAE8164676.1"/>
    <property type="molecule type" value="Genomic_DNA"/>
</dbReference>
<dbReference type="InterPro" id="IPR000073">
    <property type="entry name" value="AB_hydrolase_1"/>
</dbReference>
<dbReference type="OrthoDB" id="19653at2759"/>
<name>A0A5N6V175_ASPTM</name>
<dbReference type="AlphaFoldDB" id="A0A5N6V175"/>
<proteinExistence type="predicted"/>
<reference evidence="3 4" key="1">
    <citation type="submission" date="2019-04" db="EMBL/GenBank/DDBJ databases">
        <title>Friends and foes A comparative genomics study of 23 Aspergillus species from section Flavi.</title>
        <authorList>
            <consortium name="DOE Joint Genome Institute"/>
            <person name="Kjaerbolling I."/>
            <person name="Vesth T."/>
            <person name="Frisvad J.C."/>
            <person name="Nybo J.L."/>
            <person name="Theobald S."/>
            <person name="Kildgaard S."/>
            <person name="Isbrandt T."/>
            <person name="Kuo A."/>
            <person name="Sato A."/>
            <person name="Lyhne E.K."/>
            <person name="Kogle M.E."/>
            <person name="Wiebenga A."/>
            <person name="Kun R.S."/>
            <person name="Lubbers R.J."/>
            <person name="Makela M.R."/>
            <person name="Barry K."/>
            <person name="Chovatia M."/>
            <person name="Clum A."/>
            <person name="Daum C."/>
            <person name="Haridas S."/>
            <person name="He G."/>
            <person name="LaButti K."/>
            <person name="Lipzen A."/>
            <person name="Mondo S."/>
            <person name="Riley R."/>
            <person name="Salamov A."/>
            <person name="Simmons B.A."/>
            <person name="Magnuson J.K."/>
            <person name="Henrissat B."/>
            <person name="Mortensen U.H."/>
            <person name="Larsen T.O."/>
            <person name="Devries R.P."/>
            <person name="Grigoriev I.V."/>
            <person name="Machida M."/>
            <person name="Baker S.E."/>
            <person name="Andersen M.R."/>
        </authorList>
    </citation>
    <scope>NUCLEOTIDE SEQUENCE [LARGE SCALE GENOMIC DNA]</scope>
    <source>
        <strain evidence="3 4">CBS 117626</strain>
    </source>
</reference>
<sequence length="352" mass="39344">MPTPRFFNLLNALESINDAEKYSAFHTINTGYKTSIDGNFHITADILIPHTLRNTQYQGPRPVIVRIHGGFLVTGSSLYPPWFSNWILEYALLNNAIIISPNYRLLPEVSGKDILDDMNDFWHWLHSGSIDPVICGAGYQGITLDQSSILVVGESAGGYLAIQLAITHPSKIRGVIAAYPMVDLRSKFYTETYSKPIVGVPNVPVSLLYDHLAMIATGQNSQTAWITAADPPDRLELAFSTVQNGKFLDVFGSKDRELFPIERLQDLISTGENVPLPPMFIFHGEQDSAVPVDGSKKFVRLLREKLPHARIMFYTQDGDHGFDADATLETPWLRDGLERISKMWLELPSSNL</sequence>
<evidence type="ECO:0000313" key="4">
    <source>
        <dbReference type="Proteomes" id="UP000326950"/>
    </source>
</evidence>
<dbReference type="InterPro" id="IPR029058">
    <property type="entry name" value="AB_hydrolase_fold"/>
</dbReference>
<dbReference type="InterPro" id="IPR050300">
    <property type="entry name" value="GDXG_lipolytic_enzyme"/>
</dbReference>
<keyword evidence="4" id="KW-1185">Reference proteome</keyword>
<dbReference type="GO" id="GO:0016787">
    <property type="term" value="F:hydrolase activity"/>
    <property type="evidence" value="ECO:0007669"/>
    <property type="project" value="UniProtKB-KW"/>
</dbReference>
<feature type="domain" description="Alpha/beta hydrolase fold-3" evidence="2">
    <location>
        <begin position="64"/>
        <end position="189"/>
    </location>
</feature>
<keyword evidence="1 3" id="KW-0378">Hydrolase</keyword>
<protein>
    <submittedName>
        <fullName evidence="3">Alpha/Beta hydrolase protein</fullName>
    </submittedName>
</protein>
<accession>A0A5N6V175</accession>
<dbReference type="PANTHER" id="PTHR48081:SF3">
    <property type="entry name" value="ALPHA_BETA HYDROLASE FOLD-3 DOMAIN-CONTAINING PROTEIN"/>
    <property type="match status" value="1"/>
</dbReference>
<evidence type="ECO:0000259" key="2">
    <source>
        <dbReference type="Pfam" id="PF07859"/>
    </source>
</evidence>
<evidence type="ECO:0000313" key="3">
    <source>
        <dbReference type="EMBL" id="KAE8164676.1"/>
    </source>
</evidence>
<dbReference type="InterPro" id="IPR013094">
    <property type="entry name" value="AB_hydrolase_3"/>
</dbReference>
<dbReference type="Gene3D" id="3.40.50.1820">
    <property type="entry name" value="alpha/beta hydrolase"/>
    <property type="match status" value="1"/>
</dbReference>
<dbReference type="PANTHER" id="PTHR48081">
    <property type="entry name" value="AB HYDROLASE SUPERFAMILY PROTEIN C4A8.06C"/>
    <property type="match status" value="1"/>
</dbReference>
<dbReference type="PRINTS" id="PR00111">
    <property type="entry name" value="ABHYDROLASE"/>
</dbReference>
<dbReference type="SUPFAM" id="SSF53474">
    <property type="entry name" value="alpha/beta-Hydrolases"/>
    <property type="match status" value="1"/>
</dbReference>
<organism evidence="3 4">
    <name type="scientific">Aspergillus tamarii</name>
    <dbReference type="NCBI Taxonomy" id="41984"/>
    <lineage>
        <taxon>Eukaryota</taxon>
        <taxon>Fungi</taxon>
        <taxon>Dikarya</taxon>
        <taxon>Ascomycota</taxon>
        <taxon>Pezizomycotina</taxon>
        <taxon>Eurotiomycetes</taxon>
        <taxon>Eurotiomycetidae</taxon>
        <taxon>Eurotiales</taxon>
        <taxon>Aspergillaceae</taxon>
        <taxon>Aspergillus</taxon>
        <taxon>Aspergillus subgen. Circumdati</taxon>
    </lineage>
</organism>
<dbReference type="Pfam" id="PF07859">
    <property type="entry name" value="Abhydrolase_3"/>
    <property type="match status" value="1"/>
</dbReference>
<gene>
    <name evidence="3" type="ORF">BDV40DRAFT_286780</name>
</gene>